<dbReference type="GO" id="GO:0036064">
    <property type="term" value="C:ciliary basal body"/>
    <property type="evidence" value="ECO:0007669"/>
    <property type="project" value="TreeGrafter"/>
</dbReference>
<dbReference type="Pfam" id="PF23448">
    <property type="entry name" value="CAP-like_CFAP184"/>
    <property type="match status" value="2"/>
</dbReference>
<evidence type="ECO:0000256" key="1">
    <source>
        <dbReference type="ARBA" id="ARBA00004138"/>
    </source>
</evidence>
<reference evidence="9" key="1">
    <citation type="submission" date="2021-01" db="EMBL/GenBank/DDBJ databases">
        <authorList>
            <consortium name="Genoscope - CEA"/>
            <person name="William W."/>
        </authorList>
    </citation>
    <scope>NUCLEOTIDE SEQUENCE</scope>
</reference>
<comment type="caution">
    <text evidence="9">The sequence shown here is derived from an EMBL/GenBank/DDBJ whole genome shotgun (WGS) entry which is preliminary data.</text>
</comment>
<feature type="domain" description="CFAP184 CAP-like" evidence="7">
    <location>
        <begin position="570"/>
        <end position="710"/>
    </location>
</feature>
<feature type="region of interest" description="Disordered" evidence="5">
    <location>
        <begin position="873"/>
        <end position="893"/>
    </location>
</feature>
<evidence type="ECO:0000259" key="7">
    <source>
        <dbReference type="Pfam" id="PF23448"/>
    </source>
</evidence>
<comment type="subcellular location">
    <subcellularLocation>
        <location evidence="1">Cell projection</location>
        <location evidence="1">Cilium</location>
    </subcellularLocation>
</comment>
<feature type="domain" description="CFAP184 CBM-like" evidence="8">
    <location>
        <begin position="256"/>
        <end position="370"/>
    </location>
</feature>
<feature type="compositionally biased region" description="Acidic residues" evidence="5">
    <location>
        <begin position="46"/>
        <end position="65"/>
    </location>
</feature>
<feature type="domain" description="CCDC113/CCDC96 coiled-coil" evidence="6">
    <location>
        <begin position="1047"/>
        <end position="1220"/>
    </location>
</feature>
<dbReference type="InterPro" id="IPR025254">
    <property type="entry name" value="CCDC113/CCDC96_CC"/>
</dbReference>
<dbReference type="Proteomes" id="UP000692954">
    <property type="component" value="Unassembled WGS sequence"/>
</dbReference>
<dbReference type="InterPro" id="IPR051885">
    <property type="entry name" value="CC_CF"/>
</dbReference>
<evidence type="ECO:0008006" key="11">
    <source>
        <dbReference type="Google" id="ProtNLM"/>
    </source>
</evidence>
<feature type="coiled-coil region" evidence="4">
    <location>
        <begin position="975"/>
        <end position="1059"/>
    </location>
</feature>
<feature type="compositionally biased region" description="Basic and acidic residues" evidence="5">
    <location>
        <begin position="88"/>
        <end position="100"/>
    </location>
</feature>
<proteinExistence type="predicted"/>
<dbReference type="PANTHER" id="PTHR15654">
    <property type="entry name" value="COILED-COIL DOMAIN-CONTAINING PROTEIN 113-RELATED"/>
    <property type="match status" value="1"/>
</dbReference>
<feature type="coiled-coil region" evidence="4">
    <location>
        <begin position="912"/>
        <end position="950"/>
    </location>
</feature>
<evidence type="ECO:0000256" key="4">
    <source>
        <dbReference type="SAM" id="Coils"/>
    </source>
</evidence>
<feature type="region of interest" description="Disordered" evidence="5">
    <location>
        <begin position="409"/>
        <end position="429"/>
    </location>
</feature>
<sequence length="1243" mass="147984">MSDQDPEQYYDEQEEEDMEDYDQEVDFENMTEEQKQQYLAMHDQNYQEEEEEEDEEGNQMEEDEQQYNQVQRNQGLGSSSQFQQDNGEESRHSPGRREQNDEYDQDEILRKVKRDLLDNVNRVRKDKKLNPLYIELMPAIVAERFASYLLDDNDGELDDKNQKNEYKKLIDFYKYNEKKLDDLKIIQIVSKFEEDVVPDAQVIYDYFMEMGYLFFEVEDDRKTLLSNEMNHIAIGVACDDNQIAIVYLVSHKDLCVTKIEDSNDGSILVHGKMLEDLVGVYALQILPFNNDNAKVPDKNENNKIGPEHIEFDRQTKCFIAKIGNQGQPCTYDIRQYIDLYTRNTPESIPYKKSTREKLNLKHIELKLRIPVIFYPDPRYVHEEQENLQAHQQEEQAQQAIQESPIQQLEDQNSDDQNKDNLSQEENQKQKEDEFIHKFQMPKEQQLSNKDIKEELEIAIAEAQRQHDELYEHNVSLQSKIKQIRNKQEVYADKTGEMTMNEHKYLNTLAHTFNKLKIDTTKWHKNYNQNQMKNLKNVMKLDRPLWIQKEKLLERLHILGRREQNDEYDQDEILRKVKRDLLDNVNRVRKDKKLNPLYIELMPAIVAERFASYLLDDNDGELDDKNQKNEYKKLIDFYKYNEKKLDDLKIIQIVSKFEEDVVPDAQVIYDYFMEMGYLFFEVEDDRKTLLSNEMNHIAIGVACDDNQIAIVYLVSHKDLCVTKIEDSNDGSILVHGKMLEDLVGVYALQILPFNNDNAKVPDKNENNKIGPEHIEFDRQTKCFIAKIGNQGQPCTYDIRQYIDLYTRNTPESIPYKKSTREKLNLKHIELKLRIPVIFYPDPRYVHEEQENLQAHQQEEQAQQAIQESPIQQLEDQNSDDQNKDNLSQEENQKQKEDEFIHKFQMPKEQQLSNKDIKEELEIAIAEAQRQHDELYEHNVNLQSKIKQIRNKQEVYADKTGEMTMNEHKYLNTLAHVHQIRLDLQQTQDRYNQMAQELQSKLDEKSKKCNEIRQAFMDLKREVARKAAYSRTDKAIPDLKITEWEEQEQAKNKTLQELRLDTLRLKNTLAKNQKQLKKKEELAEGLHLIDFEQLKIENQTLNEKIEERNEDLHKLKNKNTKTVQMLTHTREKLGYVKAKFQDQEKINQKKKDELEGLRKNLGEQKESKDKLRTENLKLKQQTGIVNRPELIQDYSNRKKNIDQLKVELEQLEQKLKRMQKIIDEYQNHLKKKEQEQQNKQRVRLI</sequence>
<dbReference type="PANTHER" id="PTHR15654:SF1">
    <property type="entry name" value="COILED-COIL DOMAIN-CONTAINING PROTEIN 96"/>
    <property type="match status" value="1"/>
</dbReference>
<feature type="domain" description="CFAP184 CAP-like" evidence="7">
    <location>
        <begin position="106"/>
        <end position="246"/>
    </location>
</feature>
<dbReference type="GO" id="GO:0005930">
    <property type="term" value="C:axoneme"/>
    <property type="evidence" value="ECO:0007669"/>
    <property type="project" value="TreeGrafter"/>
</dbReference>
<evidence type="ECO:0000256" key="3">
    <source>
        <dbReference type="ARBA" id="ARBA00023273"/>
    </source>
</evidence>
<dbReference type="EMBL" id="CAJJDN010000013">
    <property type="protein sequence ID" value="CAD8059731.1"/>
    <property type="molecule type" value="Genomic_DNA"/>
</dbReference>
<organism evidence="9 10">
    <name type="scientific">Paramecium sonneborni</name>
    <dbReference type="NCBI Taxonomy" id="65129"/>
    <lineage>
        <taxon>Eukaryota</taxon>
        <taxon>Sar</taxon>
        <taxon>Alveolata</taxon>
        <taxon>Ciliophora</taxon>
        <taxon>Intramacronucleata</taxon>
        <taxon>Oligohymenophorea</taxon>
        <taxon>Peniculida</taxon>
        <taxon>Parameciidae</taxon>
        <taxon>Paramecium</taxon>
    </lineage>
</organism>
<feature type="region of interest" description="Disordered" evidence="5">
    <location>
        <begin position="1"/>
        <end position="106"/>
    </location>
</feature>
<evidence type="ECO:0000256" key="2">
    <source>
        <dbReference type="ARBA" id="ARBA00023054"/>
    </source>
</evidence>
<dbReference type="InterPro" id="IPR056295">
    <property type="entry name" value="CBM-like_CFAP184"/>
</dbReference>
<feature type="domain" description="CFAP184 CBM-like" evidence="8">
    <location>
        <begin position="720"/>
        <end position="834"/>
    </location>
</feature>
<accession>A0A8S1KZ72</accession>
<evidence type="ECO:0000259" key="6">
    <source>
        <dbReference type="Pfam" id="PF13870"/>
    </source>
</evidence>
<dbReference type="OrthoDB" id="10254794at2759"/>
<keyword evidence="3" id="KW-0966">Cell projection</keyword>
<feature type="coiled-coil region" evidence="4">
    <location>
        <begin position="448"/>
        <end position="479"/>
    </location>
</feature>
<evidence type="ECO:0000313" key="10">
    <source>
        <dbReference type="Proteomes" id="UP000692954"/>
    </source>
</evidence>
<keyword evidence="10" id="KW-1185">Reference proteome</keyword>
<evidence type="ECO:0000256" key="5">
    <source>
        <dbReference type="SAM" id="MobiDB-lite"/>
    </source>
</evidence>
<feature type="compositionally biased region" description="Polar residues" evidence="5">
    <location>
        <begin position="67"/>
        <end position="85"/>
    </location>
</feature>
<dbReference type="Pfam" id="PF13870">
    <property type="entry name" value="CCDC113_CCDC96_CC"/>
    <property type="match status" value="1"/>
</dbReference>
<dbReference type="Pfam" id="PF23449">
    <property type="entry name" value="CBM-like_CFAP184"/>
    <property type="match status" value="2"/>
</dbReference>
<dbReference type="InterPro" id="IPR056294">
    <property type="entry name" value="CAP-like_CFAP184"/>
</dbReference>
<gene>
    <name evidence="9" type="ORF">PSON_ATCC_30995.1.T0130423</name>
</gene>
<feature type="coiled-coil region" evidence="4">
    <location>
        <begin position="1089"/>
        <end position="1240"/>
    </location>
</feature>
<evidence type="ECO:0000259" key="8">
    <source>
        <dbReference type="Pfam" id="PF23449"/>
    </source>
</evidence>
<protein>
    <recommendedName>
        <fullName evidence="11">DUF4201 domain-containing protein</fullName>
    </recommendedName>
</protein>
<evidence type="ECO:0000313" key="9">
    <source>
        <dbReference type="EMBL" id="CAD8059731.1"/>
    </source>
</evidence>
<dbReference type="AlphaFoldDB" id="A0A8S1KZ72"/>
<feature type="compositionally biased region" description="Acidic residues" evidence="5">
    <location>
        <begin position="1"/>
        <end position="31"/>
    </location>
</feature>
<name>A0A8S1KZ72_9CILI</name>
<dbReference type="GO" id="GO:0060271">
    <property type="term" value="P:cilium assembly"/>
    <property type="evidence" value="ECO:0007669"/>
    <property type="project" value="TreeGrafter"/>
</dbReference>
<keyword evidence="2 4" id="KW-0175">Coiled coil</keyword>